<keyword evidence="1" id="KW-0808">Transferase</keyword>
<proteinExistence type="predicted"/>
<evidence type="ECO:0000313" key="5">
    <source>
        <dbReference type="Proteomes" id="UP001302222"/>
    </source>
</evidence>
<organism evidence="4 5">
    <name type="scientific">Arcicella lustrica</name>
    <dbReference type="NCBI Taxonomy" id="2984196"/>
    <lineage>
        <taxon>Bacteria</taxon>
        <taxon>Pseudomonadati</taxon>
        <taxon>Bacteroidota</taxon>
        <taxon>Cytophagia</taxon>
        <taxon>Cytophagales</taxon>
        <taxon>Flectobacillaceae</taxon>
        <taxon>Arcicella</taxon>
    </lineage>
</organism>
<dbReference type="PANTHER" id="PTHR46401">
    <property type="entry name" value="GLYCOSYLTRANSFERASE WBBK-RELATED"/>
    <property type="match status" value="1"/>
</dbReference>
<dbReference type="PANTHER" id="PTHR46401:SF2">
    <property type="entry name" value="GLYCOSYLTRANSFERASE WBBK-RELATED"/>
    <property type="match status" value="1"/>
</dbReference>
<evidence type="ECO:0000313" key="4">
    <source>
        <dbReference type="EMBL" id="MEA5428586.1"/>
    </source>
</evidence>
<reference evidence="4 5" key="1">
    <citation type="submission" date="2023-12" db="EMBL/GenBank/DDBJ databases">
        <title>Novel species of the genus Arcicella isolated from rivers.</title>
        <authorList>
            <person name="Lu H."/>
        </authorList>
    </citation>
    <scope>NUCLEOTIDE SEQUENCE [LARGE SCALE GENOMIC DNA]</scope>
    <source>
        <strain evidence="4 5">DC25W</strain>
    </source>
</reference>
<dbReference type="SUPFAM" id="SSF53756">
    <property type="entry name" value="UDP-Glycosyltransferase/glycogen phosphorylase"/>
    <property type="match status" value="1"/>
</dbReference>
<accession>A0ABU5SMT4</accession>
<keyword evidence="5" id="KW-1185">Reference proteome</keyword>
<dbReference type="Pfam" id="PF00534">
    <property type="entry name" value="Glycos_transf_1"/>
    <property type="match status" value="1"/>
</dbReference>
<evidence type="ECO:0000259" key="3">
    <source>
        <dbReference type="Pfam" id="PF00534"/>
    </source>
</evidence>
<comment type="caution">
    <text evidence="4">The sequence shown here is derived from an EMBL/GenBank/DDBJ whole genome shotgun (WGS) entry which is preliminary data.</text>
</comment>
<dbReference type="Proteomes" id="UP001302222">
    <property type="component" value="Unassembled WGS sequence"/>
</dbReference>
<evidence type="ECO:0000256" key="1">
    <source>
        <dbReference type="ARBA" id="ARBA00022679"/>
    </source>
</evidence>
<dbReference type="EMBL" id="JAYGIM010000014">
    <property type="protein sequence ID" value="MEA5428586.1"/>
    <property type="molecule type" value="Genomic_DNA"/>
</dbReference>
<gene>
    <name evidence="4" type="ORF">VB798_18490</name>
</gene>
<feature type="transmembrane region" description="Helical" evidence="2">
    <location>
        <begin position="93"/>
        <end position="114"/>
    </location>
</feature>
<feature type="domain" description="Glycosyl transferase family 1" evidence="3">
    <location>
        <begin position="191"/>
        <end position="346"/>
    </location>
</feature>
<name>A0ABU5SMT4_9BACT</name>
<keyword evidence="2" id="KW-0812">Transmembrane</keyword>
<keyword evidence="2" id="KW-0472">Membrane</keyword>
<dbReference type="InterPro" id="IPR001296">
    <property type="entry name" value="Glyco_trans_1"/>
</dbReference>
<evidence type="ECO:0000256" key="2">
    <source>
        <dbReference type="SAM" id="Phobius"/>
    </source>
</evidence>
<keyword evidence="2" id="KW-1133">Transmembrane helix</keyword>
<sequence>MKTKLCYLTESGWWDTDYTMLPYLKDYFDIEVYLVAERNKDKFNLEEVNYLRSLGIKVCIWRRKGRIRNISNLLLFIRLFFTIRKSSNKDTRLYYVYMFDPYINFIFIIFGFFLKKIVAIHDYENHEGMDGFLRNKLKSIILNSNSIFHFYSPLEYDKFKKEHPIKVGFYSEMPLKGYGQPTSSTHLFKGDEKKIRLLFFGYIRSYKGLDILLKALHGVDSSLYELTIAGEADNWDFYKEYLYENLSLNLHLGFVSNDQIKEYFSNADFLVLPYKDATQSGPLLVAINYNLPVIASNLECFQHHILDGIDGFIFEKNNSNDLRTTLLKVFDLNDTEYKEIKENQSKRRRRYLEKEQIIGETFFKSVM</sequence>
<dbReference type="Gene3D" id="3.40.50.2000">
    <property type="entry name" value="Glycogen Phosphorylase B"/>
    <property type="match status" value="1"/>
</dbReference>
<protein>
    <submittedName>
        <fullName evidence="4">Glycosyltransferase</fullName>
    </submittedName>
</protein>
<dbReference type="RefSeq" id="WP_323261056.1">
    <property type="nucleotide sequence ID" value="NZ_JAYGIM010000014.1"/>
</dbReference>